<evidence type="ECO:0000256" key="1">
    <source>
        <dbReference type="ARBA" id="ARBA00001933"/>
    </source>
</evidence>
<dbReference type="FunFam" id="3.40.640.10:FF:000084">
    <property type="entry name" value="IscS-like cysteine desulfurase"/>
    <property type="match status" value="1"/>
</dbReference>
<dbReference type="GO" id="GO:0046872">
    <property type="term" value="F:metal ion binding"/>
    <property type="evidence" value="ECO:0007669"/>
    <property type="project" value="UniProtKB-KW"/>
</dbReference>
<dbReference type="PIRSF" id="PIRSF005572">
    <property type="entry name" value="NifS"/>
    <property type="match status" value="1"/>
</dbReference>
<evidence type="ECO:0000256" key="2">
    <source>
        <dbReference type="ARBA" id="ARBA00006490"/>
    </source>
</evidence>
<dbReference type="InterPro" id="IPR020578">
    <property type="entry name" value="Aminotrans_V_PyrdxlP_BS"/>
</dbReference>
<keyword evidence="5" id="KW-0479">Metal-binding</keyword>
<comment type="similarity">
    <text evidence="2">Belongs to the class-V pyridoxal-phosphate-dependent aminotransferase family. NifS/IscS subfamily.</text>
</comment>
<evidence type="ECO:0000313" key="12">
    <source>
        <dbReference type="EMBL" id="CAA9387805.1"/>
    </source>
</evidence>
<evidence type="ECO:0000256" key="10">
    <source>
        <dbReference type="RuleBase" id="RU004504"/>
    </source>
</evidence>
<dbReference type="InterPro" id="IPR000192">
    <property type="entry name" value="Aminotrans_V_dom"/>
</dbReference>
<sequence length="396" mass="41529">MTEPTARTVYLDHAATTPMLPVAVEAMSHHLRGVGNANSLHASGRAARRVVEESRETIARVLGCRPGDVVFTSGGTESDNLAIKGIFWARRAEDPRRTRILSTAVEHHAVLDPLVWLGAEDGAQVELLPVDEQGVLRLESLRESIARDPGSVALVSVMWANNEVGSVQPVEEVVAIAAEHGIPVHTDAVQAVGTVPVDFAASGVDALTFTGHKLGGPFGVGALVVRRDLTVSALVHGGGQERDIRSGTLDVPAIAGLAAAVEEAVKRQPEHAERVAALRDDLLRRVVEVVPEAHLHGAATGPGRLPGNAHVGFPDCEGDSLLMLLDARGIECSTGSACSAGVPQPSHVLLAMGCDDDQARHSLRFSLGHSSTQADVDAVVAAIGPVVERARAARRP</sequence>
<name>A0A6J4NH98_9ACTN</name>
<accession>A0A6J4NH98</accession>
<dbReference type="Gene3D" id="3.40.640.10">
    <property type="entry name" value="Type I PLP-dependent aspartate aminotransferase-like (Major domain)"/>
    <property type="match status" value="1"/>
</dbReference>
<dbReference type="Gene3D" id="1.10.260.50">
    <property type="match status" value="1"/>
</dbReference>
<dbReference type="SUPFAM" id="SSF53383">
    <property type="entry name" value="PLP-dependent transferases"/>
    <property type="match status" value="1"/>
</dbReference>
<dbReference type="InterPro" id="IPR016454">
    <property type="entry name" value="Cysteine_dSase"/>
</dbReference>
<evidence type="ECO:0000256" key="3">
    <source>
        <dbReference type="ARBA" id="ARBA00012239"/>
    </source>
</evidence>
<gene>
    <name evidence="12" type="ORF">AVDCRST_MAG32-2122</name>
</gene>
<dbReference type="InterPro" id="IPR015424">
    <property type="entry name" value="PyrdxlP-dep_Trfase"/>
</dbReference>
<keyword evidence="8" id="KW-0411">Iron-sulfur</keyword>
<proteinExistence type="inferred from homology"/>
<evidence type="ECO:0000256" key="6">
    <source>
        <dbReference type="ARBA" id="ARBA00022898"/>
    </source>
</evidence>
<protein>
    <recommendedName>
        <fullName evidence="3">cysteine desulfurase</fullName>
        <ecNumber evidence="3">2.8.1.7</ecNumber>
    </recommendedName>
</protein>
<dbReference type="PANTHER" id="PTHR11601">
    <property type="entry name" value="CYSTEINE DESULFURYLASE FAMILY MEMBER"/>
    <property type="match status" value="1"/>
</dbReference>
<organism evidence="12">
    <name type="scientific">uncultured Nocardioides sp</name>
    <dbReference type="NCBI Taxonomy" id="198441"/>
    <lineage>
        <taxon>Bacteria</taxon>
        <taxon>Bacillati</taxon>
        <taxon>Actinomycetota</taxon>
        <taxon>Actinomycetes</taxon>
        <taxon>Propionibacteriales</taxon>
        <taxon>Nocardioidaceae</taxon>
        <taxon>Nocardioides</taxon>
        <taxon>environmental samples</taxon>
    </lineage>
</organism>
<dbReference type="InterPro" id="IPR015422">
    <property type="entry name" value="PyrdxlP-dep_Trfase_small"/>
</dbReference>
<dbReference type="EMBL" id="CADCUM010000086">
    <property type="protein sequence ID" value="CAA9387805.1"/>
    <property type="molecule type" value="Genomic_DNA"/>
</dbReference>
<feature type="domain" description="Aminotransferase class V" evidence="11">
    <location>
        <begin position="9"/>
        <end position="379"/>
    </location>
</feature>
<dbReference type="InterPro" id="IPR015421">
    <property type="entry name" value="PyrdxlP-dep_Trfase_major"/>
</dbReference>
<comment type="cofactor">
    <cofactor evidence="1 10">
        <name>pyridoxal 5'-phosphate</name>
        <dbReference type="ChEBI" id="CHEBI:597326"/>
    </cofactor>
</comment>
<dbReference type="Pfam" id="PF00266">
    <property type="entry name" value="Aminotran_5"/>
    <property type="match status" value="1"/>
</dbReference>
<dbReference type="Gene3D" id="3.90.1150.10">
    <property type="entry name" value="Aspartate Aminotransferase, domain 1"/>
    <property type="match status" value="1"/>
</dbReference>
<evidence type="ECO:0000259" key="11">
    <source>
        <dbReference type="Pfam" id="PF00266"/>
    </source>
</evidence>
<reference evidence="12" key="1">
    <citation type="submission" date="2020-02" db="EMBL/GenBank/DDBJ databases">
        <authorList>
            <person name="Meier V. D."/>
        </authorList>
    </citation>
    <scope>NUCLEOTIDE SEQUENCE</scope>
    <source>
        <strain evidence="12">AVDCRST_MAG32</strain>
    </source>
</reference>
<evidence type="ECO:0000256" key="9">
    <source>
        <dbReference type="ARBA" id="ARBA00050776"/>
    </source>
</evidence>
<dbReference type="AlphaFoldDB" id="A0A6J4NH98"/>
<evidence type="ECO:0000256" key="7">
    <source>
        <dbReference type="ARBA" id="ARBA00023004"/>
    </source>
</evidence>
<dbReference type="GO" id="GO:0051536">
    <property type="term" value="F:iron-sulfur cluster binding"/>
    <property type="evidence" value="ECO:0007669"/>
    <property type="project" value="UniProtKB-KW"/>
</dbReference>
<dbReference type="EC" id="2.8.1.7" evidence="3"/>
<dbReference type="PANTHER" id="PTHR11601:SF34">
    <property type="entry name" value="CYSTEINE DESULFURASE"/>
    <property type="match status" value="1"/>
</dbReference>
<evidence type="ECO:0000256" key="5">
    <source>
        <dbReference type="ARBA" id="ARBA00022723"/>
    </source>
</evidence>
<dbReference type="PROSITE" id="PS00595">
    <property type="entry name" value="AA_TRANSFER_CLASS_5"/>
    <property type="match status" value="1"/>
</dbReference>
<dbReference type="GO" id="GO:0031071">
    <property type="term" value="F:cysteine desulfurase activity"/>
    <property type="evidence" value="ECO:0007669"/>
    <property type="project" value="UniProtKB-EC"/>
</dbReference>
<keyword evidence="6" id="KW-0663">Pyridoxal phosphate</keyword>
<evidence type="ECO:0000256" key="8">
    <source>
        <dbReference type="ARBA" id="ARBA00023014"/>
    </source>
</evidence>
<keyword evidence="7" id="KW-0408">Iron</keyword>
<keyword evidence="4 12" id="KW-0808">Transferase</keyword>
<comment type="catalytic activity">
    <reaction evidence="9">
        <text>(sulfur carrier)-H + L-cysteine = (sulfur carrier)-SH + L-alanine</text>
        <dbReference type="Rhea" id="RHEA:43892"/>
        <dbReference type="Rhea" id="RHEA-COMP:14737"/>
        <dbReference type="Rhea" id="RHEA-COMP:14739"/>
        <dbReference type="ChEBI" id="CHEBI:29917"/>
        <dbReference type="ChEBI" id="CHEBI:35235"/>
        <dbReference type="ChEBI" id="CHEBI:57972"/>
        <dbReference type="ChEBI" id="CHEBI:64428"/>
        <dbReference type="EC" id="2.8.1.7"/>
    </reaction>
</comment>
<evidence type="ECO:0000256" key="4">
    <source>
        <dbReference type="ARBA" id="ARBA00022679"/>
    </source>
</evidence>